<dbReference type="InterPro" id="IPR000702">
    <property type="entry name" value="Ribosomal_uL6-like"/>
</dbReference>
<dbReference type="GO" id="GO:0003735">
    <property type="term" value="F:structural constituent of ribosome"/>
    <property type="evidence" value="ECO:0007669"/>
    <property type="project" value="UniProtKB-UniRule"/>
</dbReference>
<keyword evidence="4 6" id="KW-0689">Ribosomal protein</keyword>
<evidence type="ECO:0000259" key="9">
    <source>
        <dbReference type="Pfam" id="PF00347"/>
    </source>
</evidence>
<dbReference type="PANTHER" id="PTHR11655:SF14">
    <property type="entry name" value="LARGE RIBOSOMAL SUBUNIT PROTEIN UL6M"/>
    <property type="match status" value="1"/>
</dbReference>
<dbReference type="InterPro" id="IPR002358">
    <property type="entry name" value="Ribosomal_uL6_CS"/>
</dbReference>
<comment type="caution">
    <text evidence="10">The sequence shown here is derived from an EMBL/GenBank/DDBJ whole genome shotgun (WGS) entry which is preliminary data.</text>
</comment>
<dbReference type="PANTHER" id="PTHR11655">
    <property type="entry name" value="60S/50S RIBOSOMAL PROTEIN L6/L9"/>
    <property type="match status" value="1"/>
</dbReference>
<dbReference type="PRINTS" id="PR00059">
    <property type="entry name" value="RIBOSOMALL6"/>
</dbReference>
<dbReference type="FunFam" id="3.90.930.12:FF:000001">
    <property type="entry name" value="50S ribosomal protein L6"/>
    <property type="match status" value="1"/>
</dbReference>
<sequence>MSRIGKMPITIPKGVKVELNNNKIKVSGERGALEINIHPDIQVKVEEDKIYVSRPSDDRFHRSLHGLSRSLINNMVEGVFSGFEKILEIQGVGYRAALDGGKMVIQIGYSHPINVDPPKGIEFEVEKQKIIKIKGIDKQLVGETAAKIRLLRKPEPYKGKGIRYIDEVVRRKIGKTGAK</sequence>
<keyword evidence="5 6" id="KW-0687">Ribonucleoprotein</keyword>
<gene>
    <name evidence="6" type="primary">rplF</name>
    <name evidence="10" type="ORF">A2V47_08320</name>
</gene>
<dbReference type="AlphaFoldDB" id="A0A1F5AGA1"/>
<organism evidence="10 11">
    <name type="scientific">Candidatus Sediminicultor quintus</name>
    <dbReference type="NCBI Taxonomy" id="1797291"/>
    <lineage>
        <taxon>Bacteria</taxon>
        <taxon>Pseudomonadati</taxon>
        <taxon>Atribacterota</taxon>
        <taxon>Candidatus Phoenicimicrobiia</taxon>
        <taxon>Candidatus Pheonicimicrobiales</taxon>
        <taxon>Candidatus Phoenicimicrobiaceae</taxon>
        <taxon>Candidatus Sediminicultor</taxon>
    </lineage>
</organism>
<evidence type="ECO:0000256" key="1">
    <source>
        <dbReference type="ARBA" id="ARBA00009356"/>
    </source>
</evidence>
<dbReference type="Proteomes" id="UP000177701">
    <property type="component" value="Unassembled WGS sequence"/>
</dbReference>
<evidence type="ECO:0000256" key="7">
    <source>
        <dbReference type="RuleBase" id="RU003869"/>
    </source>
</evidence>
<dbReference type="GO" id="GO:0002181">
    <property type="term" value="P:cytoplasmic translation"/>
    <property type="evidence" value="ECO:0007669"/>
    <property type="project" value="TreeGrafter"/>
</dbReference>
<dbReference type="Pfam" id="PF00347">
    <property type="entry name" value="Ribosomal_L6"/>
    <property type="match status" value="2"/>
</dbReference>
<protein>
    <recommendedName>
        <fullName evidence="6">Large ribosomal subunit protein uL6</fullName>
    </recommendedName>
</protein>
<keyword evidence="3 6" id="KW-0694">RNA-binding</keyword>
<comment type="function">
    <text evidence="6 8">This protein binds to the 23S rRNA, and is important in its secondary structure. It is located near the subunit interface in the base of the L7/L12 stalk, and near the tRNA binding site of the peptidyltransferase center.</text>
</comment>
<evidence type="ECO:0000256" key="6">
    <source>
        <dbReference type="HAMAP-Rule" id="MF_01365"/>
    </source>
</evidence>
<evidence type="ECO:0000256" key="5">
    <source>
        <dbReference type="ARBA" id="ARBA00023274"/>
    </source>
</evidence>
<dbReference type="PROSITE" id="PS00525">
    <property type="entry name" value="RIBOSOMAL_L6_1"/>
    <property type="match status" value="1"/>
</dbReference>
<dbReference type="STRING" id="1797291.A2V47_08320"/>
<dbReference type="FunFam" id="3.90.930.12:FF:000002">
    <property type="entry name" value="50S ribosomal protein L6"/>
    <property type="match status" value="1"/>
</dbReference>
<evidence type="ECO:0000313" key="10">
    <source>
        <dbReference type="EMBL" id="OGD17515.1"/>
    </source>
</evidence>
<dbReference type="InterPro" id="IPR036789">
    <property type="entry name" value="Ribosomal_uL6-like_a/b-dom_sf"/>
</dbReference>
<accession>A0A1F5AGA1</accession>
<name>A0A1F5AGA1_9BACT</name>
<dbReference type="NCBIfam" id="TIGR03654">
    <property type="entry name" value="L6_bact"/>
    <property type="match status" value="1"/>
</dbReference>
<dbReference type="SUPFAM" id="SSF56053">
    <property type="entry name" value="Ribosomal protein L6"/>
    <property type="match status" value="2"/>
</dbReference>
<evidence type="ECO:0000256" key="3">
    <source>
        <dbReference type="ARBA" id="ARBA00022884"/>
    </source>
</evidence>
<evidence type="ECO:0000256" key="8">
    <source>
        <dbReference type="RuleBase" id="RU003870"/>
    </source>
</evidence>
<dbReference type="InterPro" id="IPR019906">
    <property type="entry name" value="Ribosomal_uL6_bac-type"/>
</dbReference>
<proteinExistence type="inferred from homology"/>
<dbReference type="GO" id="GO:0019843">
    <property type="term" value="F:rRNA binding"/>
    <property type="evidence" value="ECO:0007669"/>
    <property type="project" value="UniProtKB-UniRule"/>
</dbReference>
<dbReference type="Gene3D" id="3.90.930.12">
    <property type="entry name" value="Ribosomal protein L6, alpha-beta domain"/>
    <property type="match status" value="2"/>
</dbReference>
<dbReference type="EMBL" id="MEYH01000003">
    <property type="protein sequence ID" value="OGD17515.1"/>
    <property type="molecule type" value="Genomic_DNA"/>
</dbReference>
<reference evidence="10 11" key="1">
    <citation type="journal article" date="2016" name="Nat. Commun.">
        <title>Thousands of microbial genomes shed light on interconnected biogeochemical processes in an aquifer system.</title>
        <authorList>
            <person name="Anantharaman K."/>
            <person name="Brown C.T."/>
            <person name="Hug L.A."/>
            <person name="Sharon I."/>
            <person name="Castelle C.J."/>
            <person name="Probst A.J."/>
            <person name="Thomas B.C."/>
            <person name="Singh A."/>
            <person name="Wilkins M.J."/>
            <person name="Karaoz U."/>
            <person name="Brodie E.L."/>
            <person name="Williams K.H."/>
            <person name="Hubbard S.S."/>
            <person name="Banfield J.F."/>
        </authorList>
    </citation>
    <scope>NUCLEOTIDE SEQUENCE [LARGE SCALE GENOMIC DNA]</scope>
</reference>
<evidence type="ECO:0000313" key="11">
    <source>
        <dbReference type="Proteomes" id="UP000177701"/>
    </source>
</evidence>
<comment type="similarity">
    <text evidence="1 6 7">Belongs to the universal ribosomal protein uL6 family.</text>
</comment>
<evidence type="ECO:0000256" key="4">
    <source>
        <dbReference type="ARBA" id="ARBA00022980"/>
    </source>
</evidence>
<dbReference type="InterPro" id="IPR020040">
    <property type="entry name" value="Ribosomal_uL6_a/b-dom"/>
</dbReference>
<comment type="subunit">
    <text evidence="6">Part of the 50S ribosomal subunit.</text>
</comment>
<dbReference type="GO" id="GO:0022625">
    <property type="term" value="C:cytosolic large ribosomal subunit"/>
    <property type="evidence" value="ECO:0007669"/>
    <property type="project" value="UniProtKB-UniRule"/>
</dbReference>
<feature type="domain" description="Large ribosomal subunit protein uL6 alpha-beta" evidence="9">
    <location>
        <begin position="91"/>
        <end position="164"/>
    </location>
</feature>
<dbReference type="PIRSF" id="PIRSF002162">
    <property type="entry name" value="Ribosomal_L6"/>
    <property type="match status" value="1"/>
</dbReference>
<evidence type="ECO:0000256" key="2">
    <source>
        <dbReference type="ARBA" id="ARBA00022730"/>
    </source>
</evidence>
<keyword evidence="2 6" id="KW-0699">rRNA-binding</keyword>
<feature type="domain" description="Large ribosomal subunit protein uL6 alpha-beta" evidence="9">
    <location>
        <begin position="11"/>
        <end position="79"/>
    </location>
</feature>
<dbReference type="HAMAP" id="MF_01365_B">
    <property type="entry name" value="Ribosomal_uL6_B"/>
    <property type="match status" value="1"/>
</dbReference>